<accession>A0ACB9PEJ8</accession>
<dbReference type="Proteomes" id="UP000828941">
    <property type="component" value="Chromosome 4"/>
</dbReference>
<keyword evidence="2" id="KW-1185">Reference proteome</keyword>
<evidence type="ECO:0000313" key="2">
    <source>
        <dbReference type="Proteomes" id="UP000828941"/>
    </source>
</evidence>
<comment type="caution">
    <text evidence="1">The sequence shown here is derived from an EMBL/GenBank/DDBJ whole genome shotgun (WGS) entry which is preliminary data.</text>
</comment>
<sequence length="198" mass="20277">MNSSSLFSFFLVFSSFLYLGFSDQSAGGGGGPSSECMQKLTPCKDSLKSTTEPPEECCLPLEEVLDTDPSCTCAFFHDANTLKTLGVTPAQAMKLPENCNLQFDDSLCKPDEQNPAGLSTGSGSTLPSTGSNSTSPPSTTAASAPSPTSTVSGSPPEVTVTDVPTTSSPPTPSAEQSAATKISHFGAASLIALVFAAY</sequence>
<dbReference type="EMBL" id="CM039429">
    <property type="protein sequence ID" value="KAI4347279.1"/>
    <property type="molecule type" value="Genomic_DNA"/>
</dbReference>
<gene>
    <name evidence="1" type="ORF">L6164_008102</name>
</gene>
<name>A0ACB9PEJ8_BAUVA</name>
<proteinExistence type="predicted"/>
<evidence type="ECO:0000313" key="1">
    <source>
        <dbReference type="EMBL" id="KAI4347279.1"/>
    </source>
</evidence>
<protein>
    <submittedName>
        <fullName evidence="1">Uncharacterized protein</fullName>
    </submittedName>
</protein>
<reference evidence="1 2" key="1">
    <citation type="journal article" date="2022" name="DNA Res.">
        <title>Chromosomal-level genome assembly of the orchid tree Bauhinia variegata (Leguminosae; Cercidoideae) supports the allotetraploid origin hypothesis of Bauhinia.</title>
        <authorList>
            <person name="Zhong Y."/>
            <person name="Chen Y."/>
            <person name="Zheng D."/>
            <person name="Pang J."/>
            <person name="Liu Y."/>
            <person name="Luo S."/>
            <person name="Meng S."/>
            <person name="Qian L."/>
            <person name="Wei D."/>
            <person name="Dai S."/>
            <person name="Zhou R."/>
        </authorList>
    </citation>
    <scope>NUCLEOTIDE SEQUENCE [LARGE SCALE GENOMIC DNA]</scope>
    <source>
        <strain evidence="1">BV-YZ2020</strain>
    </source>
</reference>
<organism evidence="1 2">
    <name type="scientific">Bauhinia variegata</name>
    <name type="common">Purple orchid tree</name>
    <name type="synonym">Phanera variegata</name>
    <dbReference type="NCBI Taxonomy" id="167791"/>
    <lineage>
        <taxon>Eukaryota</taxon>
        <taxon>Viridiplantae</taxon>
        <taxon>Streptophyta</taxon>
        <taxon>Embryophyta</taxon>
        <taxon>Tracheophyta</taxon>
        <taxon>Spermatophyta</taxon>
        <taxon>Magnoliopsida</taxon>
        <taxon>eudicotyledons</taxon>
        <taxon>Gunneridae</taxon>
        <taxon>Pentapetalae</taxon>
        <taxon>rosids</taxon>
        <taxon>fabids</taxon>
        <taxon>Fabales</taxon>
        <taxon>Fabaceae</taxon>
        <taxon>Cercidoideae</taxon>
        <taxon>Cercideae</taxon>
        <taxon>Bauhiniinae</taxon>
        <taxon>Bauhinia</taxon>
    </lineage>
</organism>